<sequence>MEALELAGGVVGKFQLFAVGQCGGDAVASGVVVVGDFGLALPVGDEAKEGFLFLWVSRNVILLPTQNLDFILGPIAEHKQRFFKGIESLLLLDDGRQAVDGFAHIHPVSVEVNSGVML</sequence>
<dbReference type="KEGG" id="mthd:A3224_09835"/>
<dbReference type="EMBL" id="CP014864">
    <property type="protein sequence ID" value="AMX02841.1"/>
    <property type="molecule type" value="Genomic_DNA"/>
</dbReference>
<proteinExistence type="predicted"/>
<protein>
    <submittedName>
        <fullName evidence="1">Uncharacterized protein</fullName>
    </submittedName>
</protein>
<dbReference type="Proteomes" id="UP000076077">
    <property type="component" value="Chromosome"/>
</dbReference>
<dbReference type="AlphaFoldDB" id="A0A143HMU7"/>
<organism evidence="1 2">
    <name type="scientific">Microbulbifer thermotolerans</name>
    <dbReference type="NCBI Taxonomy" id="252514"/>
    <lineage>
        <taxon>Bacteria</taxon>
        <taxon>Pseudomonadati</taxon>
        <taxon>Pseudomonadota</taxon>
        <taxon>Gammaproteobacteria</taxon>
        <taxon>Cellvibrionales</taxon>
        <taxon>Microbulbiferaceae</taxon>
        <taxon>Microbulbifer</taxon>
    </lineage>
</organism>
<dbReference type="STRING" id="252514.A3224_09835"/>
<gene>
    <name evidence="1" type="ORF">A3224_09835</name>
</gene>
<keyword evidence="2" id="KW-1185">Reference proteome</keyword>
<name>A0A143HMU7_MICTH</name>
<evidence type="ECO:0000313" key="1">
    <source>
        <dbReference type="EMBL" id="AMX02841.1"/>
    </source>
</evidence>
<accession>A0A143HMU7</accession>
<evidence type="ECO:0000313" key="2">
    <source>
        <dbReference type="Proteomes" id="UP000076077"/>
    </source>
</evidence>
<reference evidence="2" key="1">
    <citation type="submission" date="2016-03" db="EMBL/GenBank/DDBJ databases">
        <authorList>
            <person name="Lee Y.-S."/>
            <person name="Choi Y.-L."/>
        </authorList>
    </citation>
    <scope>NUCLEOTIDE SEQUENCE [LARGE SCALE GENOMIC DNA]</scope>
    <source>
        <strain evidence="2">DAU221</strain>
    </source>
</reference>